<name>A0ABW6RV96_9NOCA</name>
<sequence length="49" mass="5222">MKLSKSDVASEDAAVVQIVEVANTKTAEAVTRRPSTRVMRCDCVGTTPV</sequence>
<dbReference type="Proteomes" id="UP001601992">
    <property type="component" value="Unassembled WGS sequence"/>
</dbReference>
<dbReference type="EMBL" id="JBIAQY010000001">
    <property type="protein sequence ID" value="MFF3566914.1"/>
    <property type="molecule type" value="Genomic_DNA"/>
</dbReference>
<keyword evidence="2" id="KW-1185">Reference proteome</keyword>
<organism evidence="1 2">
    <name type="scientific">Nocardia jiangxiensis</name>
    <dbReference type="NCBI Taxonomy" id="282685"/>
    <lineage>
        <taxon>Bacteria</taxon>
        <taxon>Bacillati</taxon>
        <taxon>Actinomycetota</taxon>
        <taxon>Actinomycetes</taxon>
        <taxon>Mycobacteriales</taxon>
        <taxon>Nocardiaceae</taxon>
        <taxon>Nocardia</taxon>
    </lineage>
</organism>
<evidence type="ECO:0000313" key="2">
    <source>
        <dbReference type="Proteomes" id="UP001601992"/>
    </source>
</evidence>
<dbReference type="RefSeq" id="WP_157186665.1">
    <property type="nucleotide sequence ID" value="NZ_JBIAQY010000001.1"/>
</dbReference>
<reference evidence="1 2" key="1">
    <citation type="submission" date="2024-10" db="EMBL/GenBank/DDBJ databases">
        <title>The Natural Products Discovery Center: Release of the First 8490 Sequenced Strains for Exploring Actinobacteria Biosynthetic Diversity.</title>
        <authorList>
            <person name="Kalkreuter E."/>
            <person name="Kautsar S.A."/>
            <person name="Yang D."/>
            <person name="Bader C.D."/>
            <person name="Teijaro C.N."/>
            <person name="Fluegel L."/>
            <person name="Davis C.M."/>
            <person name="Simpson J.R."/>
            <person name="Lauterbach L."/>
            <person name="Steele A.D."/>
            <person name="Gui C."/>
            <person name="Meng S."/>
            <person name="Li G."/>
            <person name="Viehrig K."/>
            <person name="Ye F."/>
            <person name="Su P."/>
            <person name="Kiefer A.F."/>
            <person name="Nichols A."/>
            <person name="Cepeda A.J."/>
            <person name="Yan W."/>
            <person name="Fan B."/>
            <person name="Jiang Y."/>
            <person name="Adhikari A."/>
            <person name="Zheng C.-J."/>
            <person name="Schuster L."/>
            <person name="Cowan T.M."/>
            <person name="Smanski M.J."/>
            <person name="Chevrette M.G."/>
            <person name="De Carvalho L.P.S."/>
            <person name="Shen B."/>
        </authorList>
    </citation>
    <scope>NUCLEOTIDE SEQUENCE [LARGE SCALE GENOMIC DNA]</scope>
    <source>
        <strain evidence="1 2">NPDC002593</strain>
    </source>
</reference>
<gene>
    <name evidence="1" type="ORF">ACFYXQ_03935</name>
</gene>
<protein>
    <submittedName>
        <fullName evidence="1">Uncharacterized protein</fullName>
    </submittedName>
</protein>
<accession>A0ABW6RV96</accession>
<comment type="caution">
    <text evidence="1">The sequence shown here is derived from an EMBL/GenBank/DDBJ whole genome shotgun (WGS) entry which is preliminary data.</text>
</comment>
<evidence type="ECO:0000313" key="1">
    <source>
        <dbReference type="EMBL" id="MFF3566914.1"/>
    </source>
</evidence>
<proteinExistence type="predicted"/>